<organism evidence="5 6">
    <name type="scientific">Halocatena marina</name>
    <dbReference type="NCBI Taxonomy" id="2934937"/>
    <lineage>
        <taxon>Archaea</taxon>
        <taxon>Methanobacteriati</taxon>
        <taxon>Methanobacteriota</taxon>
        <taxon>Stenosarchaea group</taxon>
        <taxon>Halobacteria</taxon>
        <taxon>Halobacteriales</taxon>
        <taxon>Natronomonadaceae</taxon>
        <taxon>Halocatena</taxon>
    </lineage>
</organism>
<dbReference type="AlphaFoldDB" id="A0ABD5YIG6"/>
<keyword evidence="2" id="KW-0804">Transcription</keyword>
<keyword evidence="1" id="KW-0805">Transcription regulation</keyword>
<comment type="caution">
    <text evidence="5">The sequence shown here is derived from an EMBL/GenBank/DDBJ whole genome shotgun (WGS) entry which is preliminary data.</text>
</comment>
<evidence type="ECO:0000313" key="6">
    <source>
        <dbReference type="Proteomes" id="UP001596417"/>
    </source>
</evidence>
<dbReference type="EMBL" id="JBHTAX010000001">
    <property type="protein sequence ID" value="MFC7189138.1"/>
    <property type="molecule type" value="Genomic_DNA"/>
</dbReference>
<gene>
    <name evidence="5" type="ORF">ACFQL7_04265</name>
</gene>
<dbReference type="RefSeq" id="WP_264555119.1">
    <property type="nucleotide sequence ID" value="NZ_CP109979.1"/>
</dbReference>
<protein>
    <submittedName>
        <fullName evidence="5">Helix-turn-helix domain-containing protein</fullName>
    </submittedName>
</protein>
<dbReference type="Proteomes" id="UP001596417">
    <property type="component" value="Unassembled WGS sequence"/>
</dbReference>
<proteinExistence type="predicted"/>
<dbReference type="GeneID" id="76198704"/>
<name>A0ABD5YIG6_9EURY</name>
<evidence type="ECO:0000256" key="1">
    <source>
        <dbReference type="ARBA" id="ARBA00023015"/>
    </source>
</evidence>
<reference evidence="5 6" key="1">
    <citation type="journal article" date="2019" name="Int. J. Syst. Evol. Microbiol.">
        <title>The Global Catalogue of Microorganisms (GCM) 10K type strain sequencing project: providing services to taxonomists for standard genome sequencing and annotation.</title>
        <authorList>
            <consortium name="The Broad Institute Genomics Platform"/>
            <consortium name="The Broad Institute Genome Sequencing Center for Infectious Disease"/>
            <person name="Wu L."/>
            <person name="Ma J."/>
        </authorList>
    </citation>
    <scope>NUCLEOTIDE SEQUENCE [LARGE SCALE GENOMIC DNA]</scope>
    <source>
        <strain evidence="5 6">RDMS1</strain>
    </source>
</reference>
<evidence type="ECO:0000259" key="4">
    <source>
        <dbReference type="Pfam" id="PF24281"/>
    </source>
</evidence>
<sequence>MREFIVTITYESGVDPVMDVFIEHPDTRARTTTCHVSVDGLWRLDRITGSEAALDQLSETFTNSVHCNECIGERHCHTNWEYEILTRKPIRQLVYTYRPAGSDCWSIPHLATCYLGDGLICDAERHENQYEWRLLMCDDAPATELYEALNEELRTGLELEFRQVGEPSYWIDEAIEIADLPHEQRTAVEAAVEYGYYQTPRNISLTDLAATLEVPLSTLQYRLQQAEAWIIQRFVTRSTTGRL</sequence>
<evidence type="ECO:0000313" key="5">
    <source>
        <dbReference type="EMBL" id="MFC7189138.1"/>
    </source>
</evidence>
<dbReference type="InterPro" id="IPR007050">
    <property type="entry name" value="HTH_bacterioopsin"/>
</dbReference>
<dbReference type="InterPro" id="IPR056529">
    <property type="entry name" value="HVO_2928_N"/>
</dbReference>
<feature type="domain" description="HTH bat-type" evidence="3">
    <location>
        <begin position="183"/>
        <end position="231"/>
    </location>
</feature>
<accession>A0ABD5YIG6</accession>
<dbReference type="Pfam" id="PF04967">
    <property type="entry name" value="HTH_10"/>
    <property type="match status" value="1"/>
</dbReference>
<keyword evidence="6" id="KW-1185">Reference proteome</keyword>
<evidence type="ECO:0000259" key="3">
    <source>
        <dbReference type="Pfam" id="PF04967"/>
    </source>
</evidence>
<feature type="domain" description="HVO-2928 N-terminal" evidence="4">
    <location>
        <begin position="3"/>
        <end position="170"/>
    </location>
</feature>
<dbReference type="Pfam" id="PF24281">
    <property type="entry name" value="HVO_2928_N"/>
    <property type="match status" value="1"/>
</dbReference>
<evidence type="ECO:0000256" key="2">
    <source>
        <dbReference type="ARBA" id="ARBA00023163"/>
    </source>
</evidence>